<name>A0A4R1QV66_HYDET</name>
<comment type="caution">
    <text evidence="1">The sequence shown here is derived from an EMBL/GenBank/DDBJ whole genome shotgun (WGS) entry which is preliminary data.</text>
</comment>
<dbReference type="Pfam" id="PF12788">
    <property type="entry name" value="YmaF"/>
    <property type="match status" value="1"/>
</dbReference>
<protein>
    <submittedName>
        <fullName evidence="1">YmaF-like protein</fullName>
    </submittedName>
</protein>
<dbReference type="EMBL" id="SLUN01000044">
    <property type="protein sequence ID" value="TCL57856.1"/>
    <property type="molecule type" value="Genomic_DNA"/>
</dbReference>
<reference evidence="1 2" key="1">
    <citation type="submission" date="2019-03" db="EMBL/GenBank/DDBJ databases">
        <title>Genomic Encyclopedia of Type Strains, Phase IV (KMG-IV): sequencing the most valuable type-strain genomes for metagenomic binning, comparative biology and taxonomic classification.</title>
        <authorList>
            <person name="Goeker M."/>
        </authorList>
    </citation>
    <scope>NUCLEOTIDE SEQUENCE [LARGE SCALE GENOMIC DNA]</scope>
    <source>
        <strain evidence="1 2">LX-B</strain>
    </source>
</reference>
<dbReference type="InterPro" id="IPR024307">
    <property type="entry name" value="YmaF"/>
</dbReference>
<sequence length="106" mass="12247">MGNKCCCEDPNYHVHSYCVFTEVTECHRHVIRGVTSPAEDTRDHKHKMEGVTSTDSCHSHCYRCRTGKPKYMCSGHVHEFGDETSRDEGHRHCFCGTTDKGRRCRR</sequence>
<keyword evidence="2" id="KW-1185">Reference proteome</keyword>
<organism evidence="1 2">
    <name type="scientific">Hydrogenispora ethanolica</name>
    <dbReference type="NCBI Taxonomy" id="1082276"/>
    <lineage>
        <taxon>Bacteria</taxon>
        <taxon>Bacillati</taxon>
        <taxon>Bacillota</taxon>
        <taxon>Hydrogenispora</taxon>
    </lineage>
</organism>
<evidence type="ECO:0000313" key="2">
    <source>
        <dbReference type="Proteomes" id="UP000295008"/>
    </source>
</evidence>
<dbReference type="Proteomes" id="UP000295008">
    <property type="component" value="Unassembled WGS sequence"/>
</dbReference>
<proteinExistence type="predicted"/>
<gene>
    <name evidence="1" type="ORF">EDC14_10445</name>
</gene>
<accession>A0A4R1QV66</accession>
<evidence type="ECO:0000313" key="1">
    <source>
        <dbReference type="EMBL" id="TCL57856.1"/>
    </source>
</evidence>
<dbReference type="AlphaFoldDB" id="A0A4R1QV66"/>